<dbReference type="Proteomes" id="UP000320176">
    <property type="component" value="Unassembled WGS sequence"/>
</dbReference>
<dbReference type="SUPFAM" id="SSF49464">
    <property type="entry name" value="Carboxypeptidase regulatory domain-like"/>
    <property type="match status" value="1"/>
</dbReference>
<sequence>MTKEKAVFTSVALATALTTFVGCGPGGPSLGQVTGVVLSDGKPVPNVSIELIPIEGRPSLARTDAEGKFTAYYLPGQPGAATGTHRLKHEFVQAGPGDVSFERPKRRNGKKPEALVLEPKEIQVVAGESIELELKLVESK</sequence>
<proteinExistence type="predicted"/>
<organism evidence="1 2">
    <name type="scientific">Stieleria varia</name>
    <dbReference type="NCBI Taxonomy" id="2528005"/>
    <lineage>
        <taxon>Bacteria</taxon>
        <taxon>Pseudomonadati</taxon>
        <taxon>Planctomycetota</taxon>
        <taxon>Planctomycetia</taxon>
        <taxon>Pirellulales</taxon>
        <taxon>Pirellulaceae</taxon>
        <taxon>Stieleria</taxon>
    </lineage>
</organism>
<evidence type="ECO:0000313" key="1">
    <source>
        <dbReference type="EMBL" id="TWU02193.1"/>
    </source>
</evidence>
<dbReference type="InterPro" id="IPR008969">
    <property type="entry name" value="CarboxyPept-like_regulatory"/>
</dbReference>
<keyword evidence="1" id="KW-0472">Membrane</keyword>
<gene>
    <name evidence="1" type="ORF">Pla52n_32420</name>
</gene>
<dbReference type="RefSeq" id="WP_146520568.1">
    <property type="nucleotide sequence ID" value="NZ_CP151726.1"/>
</dbReference>
<comment type="caution">
    <text evidence="1">The sequence shown here is derived from an EMBL/GenBank/DDBJ whole genome shotgun (WGS) entry which is preliminary data.</text>
</comment>
<dbReference type="EMBL" id="SJPN01000004">
    <property type="protein sequence ID" value="TWU02193.1"/>
    <property type="molecule type" value="Genomic_DNA"/>
</dbReference>
<accession>A0A5C6AQ72</accession>
<name>A0A5C6AQ72_9BACT</name>
<keyword evidence="2" id="KW-1185">Reference proteome</keyword>
<dbReference type="PROSITE" id="PS51257">
    <property type="entry name" value="PROKAR_LIPOPROTEIN"/>
    <property type="match status" value="1"/>
</dbReference>
<protein>
    <submittedName>
        <fullName evidence="1">Nickel uptake substrate-specific transmembrane region</fullName>
    </submittedName>
</protein>
<reference evidence="1 2" key="1">
    <citation type="submission" date="2019-02" db="EMBL/GenBank/DDBJ databases">
        <title>Deep-cultivation of Planctomycetes and their phenomic and genomic characterization uncovers novel biology.</title>
        <authorList>
            <person name="Wiegand S."/>
            <person name="Jogler M."/>
            <person name="Boedeker C."/>
            <person name="Pinto D."/>
            <person name="Vollmers J."/>
            <person name="Rivas-Marin E."/>
            <person name="Kohn T."/>
            <person name="Peeters S.H."/>
            <person name="Heuer A."/>
            <person name="Rast P."/>
            <person name="Oberbeckmann S."/>
            <person name="Bunk B."/>
            <person name="Jeske O."/>
            <person name="Meyerdierks A."/>
            <person name="Storesund J.E."/>
            <person name="Kallscheuer N."/>
            <person name="Luecker S."/>
            <person name="Lage O.M."/>
            <person name="Pohl T."/>
            <person name="Merkel B.J."/>
            <person name="Hornburger P."/>
            <person name="Mueller R.-W."/>
            <person name="Bruemmer F."/>
            <person name="Labrenz M."/>
            <person name="Spormann A.M."/>
            <person name="Op Den Camp H."/>
            <person name="Overmann J."/>
            <person name="Amann R."/>
            <person name="Jetten M.S.M."/>
            <person name="Mascher T."/>
            <person name="Medema M.H."/>
            <person name="Devos D.P."/>
            <person name="Kaster A.-K."/>
            <person name="Ovreas L."/>
            <person name="Rohde M."/>
            <person name="Galperin M.Y."/>
            <person name="Jogler C."/>
        </authorList>
    </citation>
    <scope>NUCLEOTIDE SEQUENCE [LARGE SCALE GENOMIC DNA]</scope>
    <source>
        <strain evidence="1 2">Pla52n</strain>
    </source>
</reference>
<evidence type="ECO:0000313" key="2">
    <source>
        <dbReference type="Proteomes" id="UP000320176"/>
    </source>
</evidence>
<dbReference type="AlphaFoldDB" id="A0A5C6AQ72"/>
<keyword evidence="1" id="KW-0812">Transmembrane</keyword>
<dbReference type="OrthoDB" id="286727at2"/>